<dbReference type="GO" id="GO:0003824">
    <property type="term" value="F:catalytic activity"/>
    <property type="evidence" value="ECO:0007669"/>
    <property type="project" value="InterPro"/>
</dbReference>
<feature type="domain" description="PLD phosphodiesterase" evidence="1">
    <location>
        <begin position="21"/>
        <end position="48"/>
    </location>
</feature>
<sequence length="94" mass="10430">MATARSLDALCGQNDLAVKVFTIQNNTKLLIVDDEYGHITSANFAGTRYQNPGCVSFNSIEKQLVSEAKKIFQRVSVSSHSKSLKIKKIENRNV</sequence>
<evidence type="ECO:0000259" key="1">
    <source>
        <dbReference type="PROSITE" id="PS50035"/>
    </source>
</evidence>
<dbReference type="Pfam" id="PF00614">
    <property type="entry name" value="PLDc"/>
    <property type="match status" value="1"/>
</dbReference>
<dbReference type="InterPro" id="IPR001736">
    <property type="entry name" value="PLipase_D/transphosphatidylase"/>
</dbReference>
<proteinExistence type="predicted"/>
<dbReference type="PROSITE" id="PS50035">
    <property type="entry name" value="PLD"/>
    <property type="match status" value="1"/>
</dbReference>
<name>A0A2I6J130_VACCV</name>
<reference evidence="2" key="1">
    <citation type="journal article" date="2018" name="Emerg. Infect. Dis.">
        <title>Ocular Vaccinia Infection in Dairy Worker, Brazil.</title>
        <authorList>
            <person name="Teixeira Lima M."/>
            <person name="Pereira Oliveira G."/>
            <person name="Bretas de Oliveira D."/>
            <person name="Mesquita Vaz S."/>
            <person name="de Souza Trindade G."/>
            <person name="Santos Abrahao J."/>
            <person name="Geessien Kroon E."/>
        </authorList>
    </citation>
    <scope>NUCLEOTIDE SEQUENCE [LARGE SCALE GENOMIC DNA]</scope>
    <source>
        <strain evidence="2">CEyV1</strain>
    </source>
</reference>
<organism evidence="2">
    <name type="scientific">Vaccinia virus</name>
    <name type="common">VACV</name>
    <name type="synonym">Orthopoxvirus vaccinia</name>
    <dbReference type="NCBI Taxonomy" id="10245"/>
    <lineage>
        <taxon>Viruses</taxon>
        <taxon>Varidnaviria</taxon>
        <taxon>Bamfordvirae</taxon>
        <taxon>Nucleocytoviricota</taxon>
        <taxon>Pokkesviricetes</taxon>
        <taxon>Chitovirales</taxon>
        <taxon>Poxviridae</taxon>
        <taxon>Chordopoxvirinae</taxon>
        <taxon>Orthopoxvirus</taxon>
    </lineage>
</organism>
<accession>A0A2I6J130</accession>
<dbReference type="SMART" id="SM00155">
    <property type="entry name" value="PLDc"/>
    <property type="match status" value="1"/>
</dbReference>
<dbReference type="Proteomes" id="UP000270450">
    <property type="component" value="Segment"/>
</dbReference>
<protein>
    <submittedName>
        <fullName evidence="2">CPXV061 protein</fullName>
    </submittedName>
</protein>
<dbReference type="EMBL" id="MG012795">
    <property type="protein sequence ID" value="AUL80156.1"/>
    <property type="molecule type" value="Genomic_DNA"/>
</dbReference>
<evidence type="ECO:0000313" key="2">
    <source>
        <dbReference type="EMBL" id="AUL80156.1"/>
    </source>
</evidence>